<reference evidence="3 4" key="1">
    <citation type="submission" date="2024-04" db="EMBL/GenBank/DDBJ databases">
        <title>Symmetric and asymmetric DNA N6-adenine methylation regulates different biological responses in Mucorales.</title>
        <authorList>
            <consortium name="Lawrence Berkeley National Laboratory"/>
            <person name="Lax C."/>
            <person name="Mondo S.J."/>
            <person name="Osorio-Concepcion M."/>
            <person name="Muszewska A."/>
            <person name="Corrochano-Luque M."/>
            <person name="Gutierrez G."/>
            <person name="Riley R."/>
            <person name="Lipzen A."/>
            <person name="Guo J."/>
            <person name="Hundley H."/>
            <person name="Amirebrahimi M."/>
            <person name="Ng V."/>
            <person name="Lorenzo-Gutierrez D."/>
            <person name="Binder U."/>
            <person name="Yang J."/>
            <person name="Song Y."/>
            <person name="Canovas D."/>
            <person name="Navarro E."/>
            <person name="Freitag M."/>
            <person name="Gabaldon T."/>
            <person name="Grigoriev I.V."/>
            <person name="Corrochano L.M."/>
            <person name="Nicolas F.E."/>
            <person name="Garre V."/>
        </authorList>
    </citation>
    <scope>NUCLEOTIDE SEQUENCE [LARGE SCALE GENOMIC DNA]</scope>
    <source>
        <strain evidence="3 4">L51</strain>
    </source>
</reference>
<evidence type="ECO:0000259" key="2">
    <source>
        <dbReference type="PROSITE" id="PS50010"/>
    </source>
</evidence>
<gene>
    <name evidence="3" type="ORF">J3Q64DRAFT_1876394</name>
</gene>
<dbReference type="PROSITE" id="PS00741">
    <property type="entry name" value="DH_1"/>
    <property type="match status" value="1"/>
</dbReference>
<dbReference type="InterPro" id="IPR001849">
    <property type="entry name" value="PH_domain"/>
</dbReference>
<dbReference type="Gene3D" id="1.20.900.10">
    <property type="entry name" value="Dbl homology (DH) domain"/>
    <property type="match status" value="1"/>
</dbReference>
<dbReference type="PANTHER" id="PTHR12673">
    <property type="entry name" value="FACIOGENITAL DYSPLASIA PROTEIN"/>
    <property type="match status" value="1"/>
</dbReference>
<dbReference type="SMART" id="SM00325">
    <property type="entry name" value="RhoGEF"/>
    <property type="match status" value="1"/>
</dbReference>
<protein>
    <submittedName>
        <fullName evidence="3">Dbl homology domain-containing protein</fullName>
    </submittedName>
</protein>
<evidence type="ECO:0000259" key="1">
    <source>
        <dbReference type="PROSITE" id="PS50003"/>
    </source>
</evidence>
<dbReference type="SUPFAM" id="SSF50729">
    <property type="entry name" value="PH domain-like"/>
    <property type="match status" value="1"/>
</dbReference>
<dbReference type="EMBL" id="JBCLYO010000030">
    <property type="protein sequence ID" value="KAL0076788.1"/>
    <property type="molecule type" value="Genomic_DNA"/>
</dbReference>
<dbReference type="PANTHER" id="PTHR12673:SF159">
    <property type="entry name" value="LD03170P"/>
    <property type="match status" value="1"/>
</dbReference>
<comment type="caution">
    <text evidence="3">The sequence shown here is derived from an EMBL/GenBank/DDBJ whole genome shotgun (WGS) entry which is preliminary data.</text>
</comment>
<accession>A0ABR3AMZ7</accession>
<dbReference type="InterPro" id="IPR001331">
    <property type="entry name" value="GDS_CDC24_CS"/>
</dbReference>
<name>A0ABR3AMZ7_PHYBL</name>
<evidence type="ECO:0000313" key="4">
    <source>
        <dbReference type="Proteomes" id="UP001448207"/>
    </source>
</evidence>
<dbReference type="CDD" id="cd00821">
    <property type="entry name" value="PH"/>
    <property type="match status" value="1"/>
</dbReference>
<organism evidence="3 4">
    <name type="scientific">Phycomyces blakesleeanus</name>
    <dbReference type="NCBI Taxonomy" id="4837"/>
    <lineage>
        <taxon>Eukaryota</taxon>
        <taxon>Fungi</taxon>
        <taxon>Fungi incertae sedis</taxon>
        <taxon>Mucoromycota</taxon>
        <taxon>Mucoromycotina</taxon>
        <taxon>Mucoromycetes</taxon>
        <taxon>Mucorales</taxon>
        <taxon>Phycomycetaceae</taxon>
        <taxon>Phycomyces</taxon>
    </lineage>
</organism>
<dbReference type="SUPFAM" id="SSF48065">
    <property type="entry name" value="DBL homology domain (DH-domain)"/>
    <property type="match status" value="1"/>
</dbReference>
<dbReference type="InterPro" id="IPR000219">
    <property type="entry name" value="DH_dom"/>
</dbReference>
<keyword evidence="4" id="KW-1185">Reference proteome</keyword>
<proteinExistence type="predicted"/>
<dbReference type="PROSITE" id="PS50010">
    <property type="entry name" value="DH_2"/>
    <property type="match status" value="1"/>
</dbReference>
<evidence type="ECO:0000313" key="3">
    <source>
        <dbReference type="EMBL" id="KAL0076788.1"/>
    </source>
</evidence>
<dbReference type="InterPro" id="IPR051092">
    <property type="entry name" value="FYVE_RhoGEF_PH"/>
</dbReference>
<dbReference type="PROSITE" id="PS50003">
    <property type="entry name" value="PH_DOMAIN"/>
    <property type="match status" value="1"/>
</dbReference>
<dbReference type="Pfam" id="PF00169">
    <property type="entry name" value="PH"/>
    <property type="match status" value="1"/>
</dbReference>
<dbReference type="Proteomes" id="UP001448207">
    <property type="component" value="Unassembled WGS sequence"/>
</dbReference>
<feature type="domain" description="DH" evidence="2">
    <location>
        <begin position="105"/>
        <end position="302"/>
    </location>
</feature>
<dbReference type="InterPro" id="IPR035899">
    <property type="entry name" value="DBL_dom_sf"/>
</dbReference>
<dbReference type="InterPro" id="IPR011993">
    <property type="entry name" value="PH-like_dom_sf"/>
</dbReference>
<dbReference type="SMART" id="SM00233">
    <property type="entry name" value="PH"/>
    <property type="match status" value="1"/>
</dbReference>
<dbReference type="Gene3D" id="2.30.29.30">
    <property type="entry name" value="Pleckstrin-homology domain (PH domain)/Phosphotyrosine-binding domain (PTB)"/>
    <property type="match status" value="1"/>
</dbReference>
<dbReference type="Pfam" id="PF00621">
    <property type="entry name" value="RhoGEF"/>
    <property type="match status" value="1"/>
</dbReference>
<sequence>MLRKKLSALTFYSSTATLCEKSITYNRLDTVSLSDSTTMHSIYNIYETSIQNMSKYPNHELEIMDPFYYFSPLMADMSVIDELYAEFEHEVDIYPFEIDEKRYRNRELIVRELFESEAHYLLQLQVALEYFKRPLLNHIRRSSTGRHFLSSRSDIAPEDVETLFGNLEELVEISNHFVQRLTGRFHVWGPTQLISDITYTTLQEMMRPLMEYIENYSSAAVILERLGRSSHTKRYVQTFVEEAGLGLTHLCRLIDLPVHVITRYTTILTNLTQNTDPNHPDARNIDRCLSLAKYFELRLQKRIKACHNIGQLADLSRSIRNCPFLLKVPERSFIMRGFLTSVGTGGYGAGQDERRTFILLSDMLLYCSACDTGLLFKGKIDLRWARVCKAPNGRPNSFQILIIKDSTRRLSGDMSAFFSACVPSQVHILRADSRNDQALWVSEITGAIFQLQGRPYT</sequence>
<feature type="domain" description="PH" evidence="1">
    <location>
        <begin position="332"/>
        <end position="449"/>
    </location>
</feature>